<dbReference type="EMBL" id="FRFE01000032">
    <property type="protein sequence ID" value="SHO52227.1"/>
    <property type="molecule type" value="Genomic_DNA"/>
</dbReference>
<name>A0A1M7YHV9_9BACT</name>
<reference evidence="1 2" key="1">
    <citation type="submission" date="2016-12" db="EMBL/GenBank/DDBJ databases">
        <authorList>
            <person name="Song W.-J."/>
            <person name="Kurnit D.M."/>
        </authorList>
    </citation>
    <scope>NUCLEOTIDE SEQUENCE [LARGE SCALE GENOMIC DNA]</scope>
    <source>
        <strain evidence="1 2">DSM 18488</strain>
    </source>
</reference>
<keyword evidence="2" id="KW-1185">Reference proteome</keyword>
<dbReference type="Proteomes" id="UP000184603">
    <property type="component" value="Unassembled WGS sequence"/>
</dbReference>
<feature type="non-terminal residue" evidence="1">
    <location>
        <position position="1"/>
    </location>
</feature>
<evidence type="ECO:0000313" key="2">
    <source>
        <dbReference type="Proteomes" id="UP000184603"/>
    </source>
</evidence>
<evidence type="ECO:0000313" key="1">
    <source>
        <dbReference type="EMBL" id="SHO52227.1"/>
    </source>
</evidence>
<dbReference type="AlphaFoldDB" id="A0A1M7YHV9"/>
<proteinExistence type="predicted"/>
<accession>A0A1M7YHV9</accession>
<organism evidence="1 2">
    <name type="scientific">Desulfopila aestuarii DSM 18488</name>
    <dbReference type="NCBI Taxonomy" id="1121416"/>
    <lineage>
        <taxon>Bacteria</taxon>
        <taxon>Pseudomonadati</taxon>
        <taxon>Thermodesulfobacteriota</taxon>
        <taxon>Desulfobulbia</taxon>
        <taxon>Desulfobulbales</taxon>
        <taxon>Desulfocapsaceae</taxon>
        <taxon>Desulfopila</taxon>
    </lineage>
</organism>
<gene>
    <name evidence="1" type="ORF">SAMN02745220_04437</name>
</gene>
<protein>
    <submittedName>
        <fullName evidence="1">Uncharacterized protein</fullName>
    </submittedName>
</protein>
<sequence>LGQSAQKKWRRLRGFKLLAEVIRGVRFKDGERVEPVKEGELNRVVNI</sequence>